<name>Q6AT68_ORYSJ</name>
<dbReference type="Proteomes" id="UP000000763">
    <property type="component" value="Chromosome 3"/>
</dbReference>
<dbReference type="AlphaFoldDB" id="Q6AT68"/>
<feature type="compositionally biased region" description="Polar residues" evidence="1">
    <location>
        <begin position="134"/>
        <end position="144"/>
    </location>
</feature>
<reference evidence="3" key="1">
    <citation type="journal article" date="2005" name="Nature">
        <title>The map-based sequence of the rice genome.</title>
        <authorList>
            <consortium name="International rice genome sequencing project (IRGSP)"/>
            <person name="Matsumoto T."/>
            <person name="Wu J."/>
            <person name="Kanamori H."/>
            <person name="Katayose Y."/>
            <person name="Fujisawa M."/>
            <person name="Namiki N."/>
            <person name="Mizuno H."/>
            <person name="Yamamoto K."/>
            <person name="Antonio B.A."/>
            <person name="Baba T."/>
            <person name="Sakata K."/>
            <person name="Nagamura Y."/>
            <person name="Aoki H."/>
            <person name="Arikawa K."/>
            <person name="Arita K."/>
            <person name="Bito T."/>
            <person name="Chiden Y."/>
            <person name="Fujitsuka N."/>
            <person name="Fukunaka R."/>
            <person name="Hamada M."/>
            <person name="Harada C."/>
            <person name="Hayashi A."/>
            <person name="Hijishita S."/>
            <person name="Honda M."/>
            <person name="Hosokawa S."/>
            <person name="Ichikawa Y."/>
            <person name="Idonuma A."/>
            <person name="Iijima M."/>
            <person name="Ikeda M."/>
            <person name="Ikeno M."/>
            <person name="Ito K."/>
            <person name="Ito S."/>
            <person name="Ito T."/>
            <person name="Ito Y."/>
            <person name="Ito Y."/>
            <person name="Iwabuchi A."/>
            <person name="Kamiya K."/>
            <person name="Karasawa W."/>
            <person name="Kurita K."/>
            <person name="Katagiri S."/>
            <person name="Kikuta A."/>
            <person name="Kobayashi H."/>
            <person name="Kobayashi N."/>
            <person name="Machita K."/>
            <person name="Maehara T."/>
            <person name="Masukawa M."/>
            <person name="Mizubayashi T."/>
            <person name="Mukai Y."/>
            <person name="Nagasaki H."/>
            <person name="Nagata Y."/>
            <person name="Naito S."/>
            <person name="Nakashima M."/>
            <person name="Nakama Y."/>
            <person name="Nakamichi Y."/>
            <person name="Nakamura M."/>
            <person name="Meguro A."/>
            <person name="Negishi M."/>
            <person name="Ohta I."/>
            <person name="Ohta T."/>
            <person name="Okamoto M."/>
            <person name="Ono N."/>
            <person name="Saji S."/>
            <person name="Sakaguchi M."/>
            <person name="Sakai K."/>
            <person name="Shibata M."/>
            <person name="Shimokawa T."/>
            <person name="Song J."/>
            <person name="Takazaki Y."/>
            <person name="Terasawa K."/>
            <person name="Tsugane M."/>
            <person name="Tsuji K."/>
            <person name="Ueda S."/>
            <person name="Waki K."/>
            <person name="Yamagata H."/>
            <person name="Yamamoto M."/>
            <person name="Yamamoto S."/>
            <person name="Yamane H."/>
            <person name="Yoshiki S."/>
            <person name="Yoshihara R."/>
            <person name="Yukawa K."/>
            <person name="Zhong H."/>
            <person name="Yano M."/>
            <person name="Yuan Q."/>
            <person name="Ouyang S."/>
            <person name="Liu J."/>
            <person name="Jones K.M."/>
            <person name="Gansberger K."/>
            <person name="Moffat K."/>
            <person name="Hill J."/>
            <person name="Bera J."/>
            <person name="Fadrosh D."/>
            <person name="Jin S."/>
            <person name="Johri S."/>
            <person name="Kim M."/>
            <person name="Overton L."/>
            <person name="Reardon M."/>
            <person name="Tsitrin T."/>
            <person name="Vuong H."/>
            <person name="Weaver B."/>
            <person name="Ciecko A."/>
            <person name="Tallon L."/>
            <person name="Jackson J."/>
            <person name="Pai G."/>
            <person name="Aken S.V."/>
            <person name="Utterback T."/>
            <person name="Reidmuller S."/>
            <person name="Feldblyum T."/>
            <person name="Hsiao J."/>
            <person name="Zismann V."/>
            <person name="Iobst S."/>
            <person name="de Vazeille A.R."/>
            <person name="Buell C.R."/>
            <person name="Ying K."/>
            <person name="Li Y."/>
            <person name="Lu T."/>
            <person name="Huang Y."/>
            <person name="Zhao Q."/>
            <person name="Feng Q."/>
            <person name="Zhang L."/>
            <person name="Zhu J."/>
            <person name="Weng Q."/>
            <person name="Mu J."/>
            <person name="Lu Y."/>
            <person name="Fan D."/>
            <person name="Liu Y."/>
            <person name="Guan J."/>
            <person name="Zhang Y."/>
            <person name="Yu S."/>
            <person name="Liu X."/>
            <person name="Zhang Y."/>
            <person name="Hong G."/>
            <person name="Han B."/>
            <person name="Choisne N."/>
            <person name="Demange N."/>
            <person name="Orjeda G."/>
            <person name="Samain S."/>
            <person name="Cattolico L."/>
            <person name="Pelletier E."/>
            <person name="Couloux A."/>
            <person name="Segurens B."/>
            <person name="Wincker P."/>
            <person name="D'Hont A."/>
            <person name="Scarpelli C."/>
            <person name="Weissenbach J."/>
            <person name="Salanoubat M."/>
            <person name="Quetier F."/>
            <person name="Yu Y."/>
            <person name="Kim H.R."/>
            <person name="Rambo T."/>
            <person name="Currie J."/>
            <person name="Collura K."/>
            <person name="Luo M."/>
            <person name="Yang T."/>
            <person name="Ammiraju J.S.S."/>
            <person name="Engler F."/>
            <person name="Soderlund C."/>
            <person name="Wing R.A."/>
            <person name="Palmer L.E."/>
            <person name="de la Bastide M."/>
            <person name="Spiegel L."/>
            <person name="Nascimento L."/>
            <person name="Zutavern T."/>
            <person name="O'Shaughnessy A."/>
            <person name="Dike S."/>
            <person name="Dedhia N."/>
            <person name="Preston R."/>
            <person name="Balija V."/>
            <person name="McCombie W.R."/>
            <person name="Chow T."/>
            <person name="Chen H."/>
            <person name="Chung M."/>
            <person name="Chen C."/>
            <person name="Shaw J."/>
            <person name="Wu H."/>
            <person name="Hsiao K."/>
            <person name="Chao Y."/>
            <person name="Chu M."/>
            <person name="Cheng C."/>
            <person name="Hour A."/>
            <person name="Lee P."/>
            <person name="Lin S."/>
            <person name="Lin Y."/>
            <person name="Liou J."/>
            <person name="Liu S."/>
            <person name="Hsing Y."/>
            <person name="Raghuvanshi S."/>
            <person name="Mohanty A."/>
            <person name="Bharti A.K."/>
            <person name="Gaur A."/>
            <person name="Gupta V."/>
            <person name="Kumar D."/>
            <person name="Ravi V."/>
            <person name="Vij S."/>
            <person name="Kapur A."/>
            <person name="Khurana P."/>
            <person name="Khurana P."/>
            <person name="Khurana J.P."/>
            <person name="Tyagi A.K."/>
            <person name="Gaikwad K."/>
            <person name="Singh A."/>
            <person name="Dalal V."/>
            <person name="Srivastava S."/>
            <person name="Dixit A."/>
            <person name="Pal A.K."/>
            <person name="Ghazi I.A."/>
            <person name="Yadav M."/>
            <person name="Pandit A."/>
            <person name="Bhargava A."/>
            <person name="Sureshbabu K."/>
            <person name="Batra K."/>
            <person name="Sharma T.R."/>
            <person name="Mohapatra T."/>
            <person name="Singh N.K."/>
            <person name="Messing J."/>
            <person name="Nelson A.B."/>
            <person name="Fuks G."/>
            <person name="Kavchok S."/>
            <person name="Keizer G."/>
            <person name="Linton E."/>
            <person name="Llaca V."/>
            <person name="Song R."/>
            <person name="Tanyolac B."/>
            <person name="Young S."/>
            <person name="Ho-Il K."/>
            <person name="Hahn J.H."/>
            <person name="Sangsakoo G."/>
            <person name="Vanavichit A."/>
            <person name="de Mattos Luiz.A.T."/>
            <person name="Zimmer P.D."/>
            <person name="Malone G."/>
            <person name="Dellagostin O."/>
            <person name="de Oliveira A.C."/>
            <person name="Bevan M."/>
            <person name="Bancroft I."/>
            <person name="Minx P."/>
            <person name="Cordum H."/>
            <person name="Wilson R."/>
            <person name="Cheng Z."/>
            <person name="Jin W."/>
            <person name="Jiang J."/>
            <person name="Leong S.A."/>
            <person name="Iwama H."/>
            <person name="Gojobori T."/>
            <person name="Itoh T."/>
            <person name="Niimura Y."/>
            <person name="Fujii Y."/>
            <person name="Habara T."/>
            <person name="Sakai H."/>
            <person name="Sato Y."/>
            <person name="Wilson G."/>
            <person name="Kumar K."/>
            <person name="McCouch S."/>
            <person name="Juretic N."/>
            <person name="Hoen D."/>
            <person name="Wright S."/>
            <person name="Bruskiewich R."/>
            <person name="Bureau T."/>
            <person name="Miyao A."/>
            <person name="Hirochika H."/>
            <person name="Nishikawa T."/>
            <person name="Kadowaki K."/>
            <person name="Sugiura M."/>
            <person name="Burr B."/>
            <person name="Sasaki T."/>
        </authorList>
    </citation>
    <scope>NUCLEOTIDE SEQUENCE [LARGE SCALE GENOMIC DNA]</scope>
    <source>
        <strain evidence="3">cv. Nipponbare</strain>
    </source>
</reference>
<sequence>MVRLGPEKRRASGMGRAEKLGANRKGNPAASHSSSYPYPVVITGDSSSSSRISRVSGKGWRGGSGGGKRAEESTQLLEFPWSSSWLGLVAVRWCGDGSHVRTHVAWGGESPDGRRPSMTACQAACTGWPMAQNDSTGNIGSPDQPQIGVAQARRSHGSAAHPRRRGKSVAVRHTHDGEAQARDREGIKELRSTLIDVKVQMESNAARQKE</sequence>
<organism evidence="2 3">
    <name type="scientific">Oryza sativa subsp. japonica</name>
    <name type="common">Rice</name>
    <dbReference type="NCBI Taxonomy" id="39947"/>
    <lineage>
        <taxon>Eukaryota</taxon>
        <taxon>Viridiplantae</taxon>
        <taxon>Streptophyta</taxon>
        <taxon>Embryophyta</taxon>
        <taxon>Tracheophyta</taxon>
        <taxon>Spermatophyta</taxon>
        <taxon>Magnoliopsida</taxon>
        <taxon>Liliopsida</taxon>
        <taxon>Poales</taxon>
        <taxon>Poaceae</taxon>
        <taxon>BOP clade</taxon>
        <taxon>Oryzoideae</taxon>
        <taxon>Oryzeae</taxon>
        <taxon>Oryzinae</taxon>
        <taxon>Oryza</taxon>
        <taxon>Oryza sativa</taxon>
    </lineage>
</organism>
<feature type="compositionally biased region" description="Basic and acidic residues" evidence="1">
    <location>
        <begin position="1"/>
        <end position="21"/>
    </location>
</feature>
<evidence type="ECO:0000256" key="1">
    <source>
        <dbReference type="SAM" id="MobiDB-lite"/>
    </source>
</evidence>
<protein>
    <submittedName>
        <fullName evidence="2">Uncharacterized protein</fullName>
    </submittedName>
</protein>
<evidence type="ECO:0000313" key="2">
    <source>
        <dbReference type="EMBL" id="AAT78835.1"/>
    </source>
</evidence>
<reference evidence="3" key="2">
    <citation type="journal article" date="2008" name="Nucleic Acids Res.">
        <title>The rice annotation project database (RAP-DB): 2008 update.</title>
        <authorList>
            <consortium name="The rice annotation project (RAP)"/>
        </authorList>
    </citation>
    <scope>GENOME REANNOTATION</scope>
    <source>
        <strain evidence="3">cv. Nipponbare</strain>
    </source>
</reference>
<feature type="region of interest" description="Disordered" evidence="1">
    <location>
        <begin position="1"/>
        <end position="71"/>
    </location>
</feature>
<gene>
    <name evidence="2" type="primary">OSJNBb0023J24.9</name>
</gene>
<feature type="compositionally biased region" description="Basic and acidic residues" evidence="1">
    <location>
        <begin position="173"/>
        <end position="187"/>
    </location>
</feature>
<feature type="region of interest" description="Disordered" evidence="1">
    <location>
        <begin position="134"/>
        <end position="187"/>
    </location>
</feature>
<proteinExistence type="predicted"/>
<feature type="compositionally biased region" description="Low complexity" evidence="1">
    <location>
        <begin position="46"/>
        <end position="58"/>
    </location>
</feature>
<evidence type="ECO:0000313" key="3">
    <source>
        <dbReference type="Proteomes" id="UP000000763"/>
    </source>
</evidence>
<feature type="compositionally biased region" description="Basic residues" evidence="1">
    <location>
        <begin position="153"/>
        <end position="172"/>
    </location>
</feature>
<accession>Q6AT68</accession>
<dbReference type="EMBL" id="AC138004">
    <property type="protein sequence ID" value="AAT78835.1"/>
    <property type="molecule type" value="Genomic_DNA"/>
</dbReference>
<feature type="compositionally biased region" description="Low complexity" evidence="1">
    <location>
        <begin position="28"/>
        <end position="39"/>
    </location>
</feature>